<proteinExistence type="predicted"/>
<name>A0A024RXJ5_HYPJR</name>
<feature type="non-terminal residue" evidence="1">
    <location>
        <position position="1"/>
    </location>
</feature>
<dbReference type="HOGENOM" id="CLU_2711831_0_0_1"/>
<evidence type="ECO:0000313" key="2">
    <source>
        <dbReference type="Proteomes" id="UP000024376"/>
    </source>
</evidence>
<sequence length="73" mass="7929">IWIDIDETKRQRLLPHALRIVAQVGGYQGSTSKAKEVGQGYMEAVYSAVESEGAKPRGSIGVEGEDMTLFFGV</sequence>
<dbReference type="AlphaFoldDB" id="A0A024RXJ5"/>
<reference evidence="2" key="1">
    <citation type="journal article" date="2013" name="Ind. Biotechnol.">
        <title>Comparative genomics analysis of Trichoderma reesei strains.</title>
        <authorList>
            <person name="Koike H."/>
            <person name="Aerts A."/>
            <person name="LaButti K."/>
            <person name="Grigoriev I.V."/>
            <person name="Baker S.E."/>
        </authorList>
    </citation>
    <scope>NUCLEOTIDE SEQUENCE [LARGE SCALE GENOMIC DNA]</scope>
    <source>
        <strain evidence="2">ATCC 56765 / BCRC 32924 / NRRL 11460 / Rut C-30</strain>
    </source>
</reference>
<accession>A0A024RXJ5</accession>
<dbReference type="KEGG" id="trr:M419DRAFT_120873"/>
<feature type="non-terminal residue" evidence="1">
    <location>
        <position position="73"/>
    </location>
</feature>
<dbReference type="Proteomes" id="UP000024376">
    <property type="component" value="Unassembled WGS sequence"/>
</dbReference>
<organism evidence="1 2">
    <name type="scientific">Hypocrea jecorina (strain ATCC 56765 / BCRC 32924 / NRRL 11460 / Rut C-30)</name>
    <name type="common">Trichoderma reesei</name>
    <dbReference type="NCBI Taxonomy" id="1344414"/>
    <lineage>
        <taxon>Eukaryota</taxon>
        <taxon>Fungi</taxon>
        <taxon>Dikarya</taxon>
        <taxon>Ascomycota</taxon>
        <taxon>Pezizomycotina</taxon>
        <taxon>Sordariomycetes</taxon>
        <taxon>Hypocreomycetidae</taxon>
        <taxon>Hypocreales</taxon>
        <taxon>Hypocreaceae</taxon>
        <taxon>Trichoderma</taxon>
    </lineage>
</organism>
<protein>
    <submittedName>
        <fullName evidence="1">Uncharacterized protein</fullName>
    </submittedName>
</protein>
<evidence type="ECO:0000313" key="1">
    <source>
        <dbReference type="EMBL" id="ETR97849.1"/>
    </source>
</evidence>
<gene>
    <name evidence="1" type="ORF">M419DRAFT_120873</name>
</gene>
<dbReference type="EMBL" id="KI911167">
    <property type="protein sequence ID" value="ETR97849.1"/>
    <property type="molecule type" value="Genomic_DNA"/>
</dbReference>